<feature type="region of interest" description="Disordered" evidence="1">
    <location>
        <begin position="95"/>
        <end position="165"/>
    </location>
</feature>
<proteinExistence type="predicted"/>
<evidence type="ECO:0000313" key="2">
    <source>
        <dbReference type="EMBL" id="JAC74876.1"/>
    </source>
</evidence>
<gene>
    <name evidence="2" type="ORF">TSPGSL018_24770</name>
</gene>
<sequence length="165" mass="19063">MSETCWKRQPTTVGRGIYSQYKPEHLKEWIERDDRRQQKGLYGSIPVEPLGHLTSYRDSLYKQTPAPRLEKLHNANSKSLAELRKLWAVGSGAIPTAATEDGTTIPRTRRNEDSNKNRKQQEMGQQGIRKKASPNYVHHHHFGWNAPTPYAKQADSENESERYYT</sequence>
<reference evidence="2" key="1">
    <citation type="submission" date="2014-05" db="EMBL/GenBank/DDBJ databases">
        <title>The transcriptome of the halophilic microalga Tetraselmis sp. GSL018 isolated from the Great Salt Lake, Utah.</title>
        <authorList>
            <person name="Jinkerson R.E."/>
            <person name="D'Adamo S."/>
            <person name="Posewitz M.C."/>
        </authorList>
    </citation>
    <scope>NUCLEOTIDE SEQUENCE</scope>
    <source>
        <strain evidence="2">GSL018</strain>
    </source>
</reference>
<dbReference type="AlphaFoldDB" id="A0A061RWC6"/>
<feature type="compositionally biased region" description="Basic residues" evidence="1">
    <location>
        <begin position="128"/>
        <end position="142"/>
    </location>
</feature>
<accession>A0A061RWC6</accession>
<dbReference type="EMBL" id="GBEZ01010847">
    <property type="protein sequence ID" value="JAC74876.1"/>
    <property type="molecule type" value="Transcribed_RNA"/>
</dbReference>
<organism evidence="2">
    <name type="scientific">Tetraselmis sp. GSL018</name>
    <dbReference type="NCBI Taxonomy" id="582737"/>
    <lineage>
        <taxon>Eukaryota</taxon>
        <taxon>Viridiplantae</taxon>
        <taxon>Chlorophyta</taxon>
        <taxon>core chlorophytes</taxon>
        <taxon>Chlorodendrophyceae</taxon>
        <taxon>Chlorodendrales</taxon>
        <taxon>Chlorodendraceae</taxon>
        <taxon>Tetraselmis</taxon>
    </lineage>
</organism>
<name>A0A061RWC6_9CHLO</name>
<feature type="compositionally biased region" description="Basic and acidic residues" evidence="1">
    <location>
        <begin position="109"/>
        <end position="121"/>
    </location>
</feature>
<evidence type="ECO:0000256" key="1">
    <source>
        <dbReference type="SAM" id="MobiDB-lite"/>
    </source>
</evidence>
<protein>
    <submittedName>
        <fullName evidence="2">Uncharacterized protein</fullName>
    </submittedName>
</protein>